<proteinExistence type="predicted"/>
<protein>
    <submittedName>
        <fullName evidence="1">Uncharacterized protein</fullName>
    </submittedName>
</protein>
<dbReference type="AlphaFoldDB" id="A0A8K0FYU1"/>
<comment type="caution">
    <text evidence="1">The sequence shown here is derived from an EMBL/GenBank/DDBJ whole genome shotgun (WGS) entry which is preliminary data.</text>
</comment>
<dbReference type="Proteomes" id="UP000801492">
    <property type="component" value="Unassembled WGS sequence"/>
</dbReference>
<dbReference type="EMBL" id="VTPC01090697">
    <property type="protein sequence ID" value="KAF2881817.1"/>
    <property type="molecule type" value="Genomic_DNA"/>
</dbReference>
<organism evidence="1 2">
    <name type="scientific">Ignelater luminosus</name>
    <name type="common">Cucubano</name>
    <name type="synonym">Pyrophorus luminosus</name>
    <dbReference type="NCBI Taxonomy" id="2038154"/>
    <lineage>
        <taxon>Eukaryota</taxon>
        <taxon>Metazoa</taxon>
        <taxon>Ecdysozoa</taxon>
        <taxon>Arthropoda</taxon>
        <taxon>Hexapoda</taxon>
        <taxon>Insecta</taxon>
        <taxon>Pterygota</taxon>
        <taxon>Neoptera</taxon>
        <taxon>Endopterygota</taxon>
        <taxon>Coleoptera</taxon>
        <taxon>Polyphaga</taxon>
        <taxon>Elateriformia</taxon>
        <taxon>Elateroidea</taxon>
        <taxon>Elateridae</taxon>
        <taxon>Agrypninae</taxon>
        <taxon>Pyrophorini</taxon>
        <taxon>Ignelater</taxon>
    </lineage>
</organism>
<dbReference type="OrthoDB" id="205623at2759"/>
<dbReference type="InterPro" id="IPR027417">
    <property type="entry name" value="P-loop_NTPase"/>
</dbReference>
<sequence>MPMIIQFRASPLSFPLSLGLVLRVWLWTERATKAGTRGEFKILGKQEWLVQSLVLAMEKTLSVFFSWRRLISTVPEDETEKDRMLNNLLTTAVCEKYVEIGTKKFVLPIYFKENWESSVNKFKVLDDGVFVLGHPKTGLEEDRNNSDTEDKDNVEDNVVKEEANTLKEKIVKPVVCFAKFITVPLLVY</sequence>
<evidence type="ECO:0000313" key="1">
    <source>
        <dbReference type="EMBL" id="KAF2881817.1"/>
    </source>
</evidence>
<evidence type="ECO:0000313" key="2">
    <source>
        <dbReference type="Proteomes" id="UP000801492"/>
    </source>
</evidence>
<keyword evidence="2" id="KW-1185">Reference proteome</keyword>
<gene>
    <name evidence="1" type="ORF">ILUMI_24373</name>
</gene>
<name>A0A8K0FYU1_IGNLU</name>
<dbReference type="Gene3D" id="3.40.50.300">
    <property type="entry name" value="P-loop containing nucleotide triphosphate hydrolases"/>
    <property type="match status" value="1"/>
</dbReference>
<accession>A0A8K0FYU1</accession>
<reference evidence="1" key="1">
    <citation type="submission" date="2019-08" db="EMBL/GenBank/DDBJ databases">
        <title>The genome of the North American firefly Photinus pyralis.</title>
        <authorList>
            <consortium name="Photinus pyralis genome working group"/>
            <person name="Fallon T.R."/>
            <person name="Sander Lower S.E."/>
            <person name="Weng J.-K."/>
        </authorList>
    </citation>
    <scope>NUCLEOTIDE SEQUENCE</scope>
    <source>
        <strain evidence="1">TRF0915ILg1</strain>
        <tissue evidence="1">Whole body</tissue>
    </source>
</reference>